<dbReference type="InterPro" id="IPR003877">
    <property type="entry name" value="SPRY_dom"/>
</dbReference>
<feature type="domain" description="B30.2/SPRY" evidence="10">
    <location>
        <begin position="367"/>
        <end position="558"/>
    </location>
</feature>
<dbReference type="CDD" id="cd16040">
    <property type="entry name" value="SPRY_PRY_SNTX"/>
    <property type="match status" value="1"/>
</dbReference>
<dbReference type="InterPro" id="IPR051051">
    <property type="entry name" value="E3_ubiq-ligase_TRIM/RNF"/>
</dbReference>
<dbReference type="PRINTS" id="PR01407">
    <property type="entry name" value="BUTYPHLNCDUF"/>
</dbReference>
<organism evidence="11 12">
    <name type="scientific">Erpetoichthys calabaricus</name>
    <name type="common">Rope fish</name>
    <name type="synonym">Calamoichthys calabaricus</name>
    <dbReference type="NCBI Taxonomy" id="27687"/>
    <lineage>
        <taxon>Eukaryota</taxon>
        <taxon>Metazoa</taxon>
        <taxon>Chordata</taxon>
        <taxon>Craniata</taxon>
        <taxon>Vertebrata</taxon>
        <taxon>Euteleostomi</taxon>
        <taxon>Actinopterygii</taxon>
        <taxon>Polypteriformes</taxon>
        <taxon>Polypteridae</taxon>
        <taxon>Erpetoichthys</taxon>
    </lineage>
</organism>
<dbReference type="SUPFAM" id="SSF57845">
    <property type="entry name" value="B-box zinc-binding domain"/>
    <property type="match status" value="1"/>
</dbReference>
<reference evidence="11" key="3">
    <citation type="submission" date="2025-09" db="UniProtKB">
        <authorList>
            <consortium name="Ensembl"/>
        </authorList>
    </citation>
    <scope>IDENTIFICATION</scope>
</reference>
<sequence length="558" mass="64434">MLVCQTGSSSSSFTMTARPSADQYCCSVCLDVLKEPVSLTCGHNYCLDCINGYWEKSDKEGIYNCPQCNQTFNVRPEVKKNVMLKDLIAQLNTTNYAGADDVSCDACNRRKLRAVKTCLTCMASYCETHLQPHQQSEAFKRHNLEEPIGNLEEKLCMKHQKVLENFCRLDETCICLLCAATDHKRHNSVTLEEERAEKQCHMESRMEEIKIRIEEKEKKLEEMKETVMRIQSSAEREVQEYEETFKSVLESIEKLRSEVIDVIRGHERREVRRAEKFMDQVEKDIVELKIRGAEMAELLQTGDHIHFLKMFPSLCVPPEDEEIVLSSDFLPETLRASLSDLKESLEEVSAWEFVNTSVFLFPSSAVNNPDYTLRNQRITAQLLKYSCWITLDPNSAHRCLCLSEENRKVTRVGTVTPYHDHPDRFDFWPHVLCREALSGTRCYWEVEWSGEWTEIGVMYKGIDRKGWSKECRLGFNDKSWSLCCSDFSYSAWHNNMKTEISAPYSHKIGVYLDCLAGSLSFYSISDIMNLLYRFKTTFTEPLYVGFAVGWDSSVTICL</sequence>
<dbReference type="SMART" id="SM00449">
    <property type="entry name" value="SPRY"/>
    <property type="match status" value="1"/>
</dbReference>
<evidence type="ECO:0000259" key="10">
    <source>
        <dbReference type="PROSITE" id="PS50188"/>
    </source>
</evidence>
<feature type="domain" description="RING-type" evidence="8">
    <location>
        <begin position="26"/>
        <end position="69"/>
    </location>
</feature>
<name>A0A8C4RD28_ERPCA</name>
<dbReference type="GO" id="GO:0005737">
    <property type="term" value="C:cytoplasm"/>
    <property type="evidence" value="ECO:0007669"/>
    <property type="project" value="UniProtKB-ARBA"/>
</dbReference>
<evidence type="ECO:0000256" key="2">
    <source>
        <dbReference type="ARBA" id="ARBA00022723"/>
    </source>
</evidence>
<gene>
    <name evidence="11" type="primary">LOC127525805</name>
</gene>
<dbReference type="GeneTree" id="ENSGT01150000286950"/>
<dbReference type="Gene3D" id="3.30.160.60">
    <property type="entry name" value="Classic Zinc Finger"/>
    <property type="match status" value="1"/>
</dbReference>
<dbReference type="RefSeq" id="XP_028678338.1">
    <property type="nucleotide sequence ID" value="XM_028822505.2"/>
</dbReference>
<keyword evidence="1" id="KW-0399">Innate immunity</keyword>
<keyword evidence="4" id="KW-0862">Zinc</keyword>
<dbReference type="GeneID" id="127525805"/>
<dbReference type="Pfam" id="PF00643">
    <property type="entry name" value="zf-B_box"/>
    <property type="match status" value="1"/>
</dbReference>
<keyword evidence="2" id="KW-0479">Metal-binding</keyword>
<dbReference type="AlphaFoldDB" id="A0A8C4RD28"/>
<dbReference type="PANTHER" id="PTHR25465">
    <property type="entry name" value="B-BOX DOMAIN CONTAINING"/>
    <property type="match status" value="1"/>
</dbReference>
<evidence type="ECO:0000256" key="1">
    <source>
        <dbReference type="ARBA" id="ARBA00022588"/>
    </source>
</evidence>
<dbReference type="InterPro" id="IPR013083">
    <property type="entry name" value="Znf_RING/FYVE/PHD"/>
</dbReference>
<dbReference type="CDD" id="cd19769">
    <property type="entry name" value="Bbox2_TRIM16-like"/>
    <property type="match status" value="1"/>
</dbReference>
<keyword evidence="7" id="KW-0175">Coiled coil</keyword>
<evidence type="ECO:0000256" key="3">
    <source>
        <dbReference type="ARBA" id="ARBA00022771"/>
    </source>
</evidence>
<dbReference type="InterPro" id="IPR001841">
    <property type="entry name" value="Znf_RING"/>
</dbReference>
<evidence type="ECO:0000313" key="11">
    <source>
        <dbReference type="Ensembl" id="ENSECRP00000000664.1"/>
    </source>
</evidence>
<dbReference type="PROSITE" id="PS50188">
    <property type="entry name" value="B302_SPRY"/>
    <property type="match status" value="1"/>
</dbReference>
<dbReference type="SUPFAM" id="SSF57850">
    <property type="entry name" value="RING/U-box"/>
    <property type="match status" value="1"/>
</dbReference>
<evidence type="ECO:0000259" key="8">
    <source>
        <dbReference type="PROSITE" id="PS50089"/>
    </source>
</evidence>
<keyword evidence="3 6" id="KW-0863">Zinc-finger</keyword>
<dbReference type="InterPro" id="IPR003879">
    <property type="entry name" value="Butyrophylin_SPRY"/>
</dbReference>
<dbReference type="Ensembl" id="ENSECRT00000000677.1">
    <property type="protein sequence ID" value="ENSECRP00000000664.1"/>
    <property type="gene ID" value="ENSECRG00000000406.1"/>
</dbReference>
<dbReference type="InterPro" id="IPR006574">
    <property type="entry name" value="PRY"/>
</dbReference>
<keyword evidence="12" id="KW-1185">Reference proteome</keyword>
<dbReference type="Pfam" id="PF00622">
    <property type="entry name" value="SPRY"/>
    <property type="match status" value="1"/>
</dbReference>
<dbReference type="SUPFAM" id="SSF49899">
    <property type="entry name" value="Concanavalin A-like lectins/glucanases"/>
    <property type="match status" value="1"/>
</dbReference>
<dbReference type="PROSITE" id="PS50119">
    <property type="entry name" value="ZF_BBOX"/>
    <property type="match status" value="1"/>
</dbReference>
<dbReference type="PROSITE" id="PS00518">
    <property type="entry name" value="ZF_RING_1"/>
    <property type="match status" value="1"/>
</dbReference>
<evidence type="ECO:0000313" key="12">
    <source>
        <dbReference type="Proteomes" id="UP000694620"/>
    </source>
</evidence>
<feature type="coiled-coil region" evidence="7">
    <location>
        <begin position="206"/>
        <end position="291"/>
    </location>
</feature>
<evidence type="ECO:0000259" key="9">
    <source>
        <dbReference type="PROSITE" id="PS50119"/>
    </source>
</evidence>
<dbReference type="SMART" id="SM00184">
    <property type="entry name" value="RING"/>
    <property type="match status" value="1"/>
</dbReference>
<evidence type="ECO:0000256" key="7">
    <source>
        <dbReference type="SAM" id="Coils"/>
    </source>
</evidence>
<evidence type="ECO:0000256" key="5">
    <source>
        <dbReference type="ARBA" id="ARBA00022859"/>
    </source>
</evidence>
<dbReference type="GO" id="GO:0008270">
    <property type="term" value="F:zinc ion binding"/>
    <property type="evidence" value="ECO:0007669"/>
    <property type="project" value="UniProtKB-KW"/>
</dbReference>
<protein>
    <submittedName>
        <fullName evidence="11">Tripartite motif-containing protein 16-like</fullName>
    </submittedName>
</protein>
<dbReference type="PROSITE" id="PS50089">
    <property type="entry name" value="ZF_RING_2"/>
    <property type="match status" value="1"/>
</dbReference>
<dbReference type="Gene3D" id="2.60.120.920">
    <property type="match status" value="1"/>
</dbReference>
<dbReference type="SMART" id="SM00589">
    <property type="entry name" value="PRY"/>
    <property type="match status" value="1"/>
</dbReference>
<dbReference type="InterPro" id="IPR058030">
    <property type="entry name" value="TRIM8/14/16/25/29/45/65_CC"/>
</dbReference>
<dbReference type="Proteomes" id="UP000694620">
    <property type="component" value="Chromosome 1"/>
</dbReference>
<dbReference type="InterPro" id="IPR001870">
    <property type="entry name" value="B30.2/SPRY"/>
</dbReference>
<feature type="domain" description="B box-type" evidence="9">
    <location>
        <begin position="151"/>
        <end position="191"/>
    </location>
</feature>
<keyword evidence="5" id="KW-0391">Immunity</keyword>
<dbReference type="PANTHER" id="PTHR25465:SF5">
    <property type="entry name" value="E3 UBIQUITIN_ISG15 LIGASE TRIM25-RELATED"/>
    <property type="match status" value="1"/>
</dbReference>
<dbReference type="InterPro" id="IPR043136">
    <property type="entry name" value="B30.2/SPRY_sf"/>
</dbReference>
<dbReference type="InterPro" id="IPR017907">
    <property type="entry name" value="Znf_RING_CS"/>
</dbReference>
<dbReference type="InterPro" id="IPR013320">
    <property type="entry name" value="ConA-like_dom_sf"/>
</dbReference>
<dbReference type="Pfam" id="PF15227">
    <property type="entry name" value="zf-C3HC4_4"/>
    <property type="match status" value="1"/>
</dbReference>
<dbReference type="GO" id="GO:0045087">
    <property type="term" value="P:innate immune response"/>
    <property type="evidence" value="ECO:0007669"/>
    <property type="project" value="UniProtKB-KW"/>
</dbReference>
<dbReference type="Pfam" id="PF13765">
    <property type="entry name" value="PRY"/>
    <property type="match status" value="1"/>
</dbReference>
<evidence type="ECO:0000256" key="4">
    <source>
        <dbReference type="ARBA" id="ARBA00022833"/>
    </source>
</evidence>
<dbReference type="Pfam" id="PF25600">
    <property type="entry name" value="TRIM_CC"/>
    <property type="match status" value="1"/>
</dbReference>
<dbReference type="InterPro" id="IPR000315">
    <property type="entry name" value="Znf_B-box"/>
</dbReference>
<dbReference type="SMART" id="SM00336">
    <property type="entry name" value="BBOX"/>
    <property type="match status" value="2"/>
</dbReference>
<dbReference type="OrthoDB" id="6270329at2759"/>
<proteinExistence type="predicted"/>
<reference evidence="11" key="2">
    <citation type="submission" date="2025-08" db="UniProtKB">
        <authorList>
            <consortium name="Ensembl"/>
        </authorList>
    </citation>
    <scope>IDENTIFICATION</scope>
</reference>
<dbReference type="Gene3D" id="3.30.40.10">
    <property type="entry name" value="Zinc/RING finger domain, C3HC4 (zinc finger)"/>
    <property type="match status" value="1"/>
</dbReference>
<dbReference type="Gene3D" id="4.10.830.40">
    <property type="match status" value="1"/>
</dbReference>
<accession>A0A8C4RD28</accession>
<reference evidence="11" key="1">
    <citation type="submission" date="2021-06" db="EMBL/GenBank/DDBJ databases">
        <authorList>
            <consortium name="Wellcome Sanger Institute Data Sharing"/>
        </authorList>
    </citation>
    <scope>NUCLEOTIDE SEQUENCE [LARGE SCALE GENOMIC DNA]</scope>
</reference>
<evidence type="ECO:0000256" key="6">
    <source>
        <dbReference type="PROSITE-ProRule" id="PRU00024"/>
    </source>
</evidence>